<accession>A0ABU1A9H5</accession>
<evidence type="ECO:0000313" key="2">
    <source>
        <dbReference type="Proteomes" id="UP001227831"/>
    </source>
</evidence>
<dbReference type="Proteomes" id="UP001227831">
    <property type="component" value="Unassembled WGS sequence"/>
</dbReference>
<gene>
    <name evidence="1" type="ORF">RA086_08190</name>
</gene>
<evidence type="ECO:0000313" key="1">
    <source>
        <dbReference type="EMBL" id="MDQ7937609.1"/>
    </source>
</evidence>
<keyword evidence="2" id="KW-1185">Reference proteome</keyword>
<proteinExistence type="predicted"/>
<organism evidence="1 2">
    <name type="scientific">Lactiplantibacillus brownii</name>
    <dbReference type="NCBI Taxonomy" id="3069269"/>
    <lineage>
        <taxon>Bacteria</taxon>
        <taxon>Bacillati</taxon>
        <taxon>Bacillota</taxon>
        <taxon>Bacilli</taxon>
        <taxon>Lactobacillales</taxon>
        <taxon>Lactobacillaceae</taxon>
        <taxon>Lactiplantibacillus</taxon>
    </lineage>
</organism>
<sequence>MQFQMKKPTKIDLTIKVNLIIVSLNVEKRHDEPCYKVKVALNFGLISFKTSFEL</sequence>
<dbReference type="EMBL" id="JAVCWF010000001">
    <property type="protein sequence ID" value="MDQ7937609.1"/>
    <property type="molecule type" value="Genomic_DNA"/>
</dbReference>
<comment type="caution">
    <text evidence="1">The sequence shown here is derived from an EMBL/GenBank/DDBJ whole genome shotgun (WGS) entry which is preliminary data.</text>
</comment>
<reference evidence="1 2" key="1">
    <citation type="journal article" date="2023" name="Int. J. Syst. Evol. Microbiol.">
        <title>Lactiplantibacillus brownii sp. nov., a novel psychrotolerant species isolated from sauerkraut.</title>
        <authorList>
            <person name="Heng Y.C."/>
            <person name="Silvaraju S."/>
            <person name="Lee J.K.Y."/>
            <person name="Kittelmann S."/>
        </authorList>
    </citation>
    <scope>NUCLEOTIDE SEQUENCE [LARGE SCALE GENOMIC DNA]</scope>
    <source>
        <strain evidence="1 2">WILCCON 0030</strain>
    </source>
</reference>
<dbReference type="RefSeq" id="WP_308703345.1">
    <property type="nucleotide sequence ID" value="NZ_AP027463.1"/>
</dbReference>
<name>A0ABU1A9H5_9LACO</name>
<protein>
    <submittedName>
        <fullName evidence="1">Uncharacterized protein</fullName>
    </submittedName>
</protein>